<accession>A0ABV6RR21</accession>
<dbReference type="RefSeq" id="WP_386670189.1">
    <property type="nucleotide sequence ID" value="NZ_JBHLTG010000003.1"/>
</dbReference>
<dbReference type="Pfam" id="PF11740">
    <property type="entry name" value="KfrA_N"/>
    <property type="match status" value="1"/>
</dbReference>
<dbReference type="EMBL" id="JBHLTG010000003">
    <property type="protein sequence ID" value="MFC0679443.1"/>
    <property type="molecule type" value="Genomic_DNA"/>
</dbReference>
<evidence type="ECO:0000259" key="2">
    <source>
        <dbReference type="Pfam" id="PF11740"/>
    </source>
</evidence>
<dbReference type="InterPro" id="IPR021104">
    <property type="entry name" value="KfrA_DNA-bd_N"/>
</dbReference>
<gene>
    <name evidence="3" type="ORF">ACFFGH_16525</name>
</gene>
<feature type="compositionally biased region" description="Basic residues" evidence="1">
    <location>
        <begin position="292"/>
        <end position="306"/>
    </location>
</feature>
<comment type="caution">
    <text evidence="3">The sequence shown here is derived from an EMBL/GenBank/DDBJ whole genome shotgun (WGS) entry which is preliminary data.</text>
</comment>
<dbReference type="GO" id="GO:0003677">
    <property type="term" value="F:DNA binding"/>
    <property type="evidence" value="ECO:0007669"/>
    <property type="project" value="UniProtKB-KW"/>
</dbReference>
<protein>
    <submittedName>
        <fullName evidence="3">DNA-binding protein</fullName>
    </submittedName>
</protein>
<feature type="domain" description="KfrA N-terminal DNA-binding" evidence="2">
    <location>
        <begin position="6"/>
        <end position="125"/>
    </location>
</feature>
<evidence type="ECO:0000313" key="3">
    <source>
        <dbReference type="EMBL" id="MFC0679443.1"/>
    </source>
</evidence>
<feature type="compositionally biased region" description="Basic and acidic residues" evidence="1">
    <location>
        <begin position="269"/>
        <end position="279"/>
    </location>
</feature>
<proteinExistence type="predicted"/>
<dbReference type="Proteomes" id="UP001589896">
    <property type="component" value="Unassembled WGS sequence"/>
</dbReference>
<keyword evidence="3" id="KW-0238">DNA-binding</keyword>
<organism evidence="3 4">
    <name type="scientific">Lysobacter korlensis</name>
    <dbReference type="NCBI Taxonomy" id="553636"/>
    <lineage>
        <taxon>Bacteria</taxon>
        <taxon>Pseudomonadati</taxon>
        <taxon>Pseudomonadota</taxon>
        <taxon>Gammaproteobacteria</taxon>
        <taxon>Lysobacterales</taxon>
        <taxon>Lysobacteraceae</taxon>
        <taxon>Lysobacter</taxon>
    </lineage>
</organism>
<name>A0ABV6RR21_9GAMM</name>
<reference evidence="3 4" key="1">
    <citation type="submission" date="2024-09" db="EMBL/GenBank/DDBJ databases">
        <authorList>
            <person name="Sun Q."/>
            <person name="Mori K."/>
        </authorList>
    </citation>
    <scope>NUCLEOTIDE SEQUENCE [LARGE SCALE GENOMIC DNA]</scope>
    <source>
        <strain evidence="3 4">KCTC 23076</strain>
    </source>
</reference>
<sequence>MARGITQNDVDQAADALLLAGERPTVDRIRQHLGTGSPNTVTRMLDLWWKALGPRLSAQQRKVELPAAPEPVAALASQLWEQALACARDDADTAIAAEREALARAREAAEERISAAESATVTAREAEARAAQALATAHQRLDDRQALVDRQSAQIDDLSRQRDEAVKLGQQLQAEVLALRERLQALQAEHESAREAQAAHLRAVEDRAHVEVDRARQETRELKQQLHAADKAHAGRVRQLEFDLSQVQTGSAQLARELAAEQARRETLEAQQTELRRSLDAALKPAPALRTARTRTKAKPVRPKKR</sequence>
<evidence type="ECO:0000256" key="1">
    <source>
        <dbReference type="SAM" id="MobiDB-lite"/>
    </source>
</evidence>
<keyword evidence="4" id="KW-1185">Reference proteome</keyword>
<evidence type="ECO:0000313" key="4">
    <source>
        <dbReference type="Proteomes" id="UP001589896"/>
    </source>
</evidence>
<feature type="region of interest" description="Disordered" evidence="1">
    <location>
        <begin position="269"/>
        <end position="306"/>
    </location>
</feature>